<evidence type="ECO:0000313" key="2">
    <source>
        <dbReference type="Proteomes" id="UP000290889"/>
    </source>
</evidence>
<dbReference type="Proteomes" id="UP000290889">
    <property type="component" value="Chromosome"/>
</dbReference>
<name>A0A411E848_9FLAO</name>
<protein>
    <submittedName>
        <fullName evidence="1">Uncharacterized protein</fullName>
    </submittedName>
</protein>
<accession>A0A411E848</accession>
<evidence type="ECO:0000313" key="1">
    <source>
        <dbReference type="EMBL" id="QBA63886.1"/>
    </source>
</evidence>
<dbReference type="AlphaFoldDB" id="A0A411E848"/>
<proteinExistence type="predicted"/>
<organism evidence="1 2">
    <name type="scientific">Muriicola soli</name>
    <dbReference type="NCBI Taxonomy" id="2507538"/>
    <lineage>
        <taxon>Bacteria</taxon>
        <taxon>Pseudomonadati</taxon>
        <taxon>Bacteroidota</taxon>
        <taxon>Flavobacteriia</taxon>
        <taxon>Flavobacteriales</taxon>
        <taxon>Flavobacteriaceae</taxon>
        <taxon>Muriicola</taxon>
    </lineage>
</organism>
<dbReference type="KEGG" id="mur:EQY75_04640"/>
<keyword evidence="2" id="KW-1185">Reference proteome</keyword>
<gene>
    <name evidence="1" type="ORF">EQY75_04640</name>
</gene>
<sequence>MSKSKRILSLLVPVVMVFFFVRNVILVETDHMDSWMGGGMRMFGKVDKMLYRVAGFKLIDNGKTYFLNFRNVEELKDLDVALRILPNEERLEDALIEVRVMRWCLDNNSGEIVPANDSCRSNIDPSQIFSVSVYRTSFDDQTNKISLKLLNEYSDE</sequence>
<dbReference type="RefSeq" id="WP_129603301.1">
    <property type="nucleotide sequence ID" value="NZ_CP035544.1"/>
</dbReference>
<reference evidence="1 2" key="1">
    <citation type="submission" date="2019-01" db="EMBL/GenBank/DDBJ databases">
        <title>Muriicola soli sp. nov., isolated from soil.</title>
        <authorList>
            <person name="Kang H.J."/>
            <person name="Kim S.B."/>
        </authorList>
    </citation>
    <scope>NUCLEOTIDE SEQUENCE [LARGE SCALE GENOMIC DNA]</scope>
    <source>
        <strain evidence="1 2">MMS17-SY002</strain>
    </source>
</reference>
<dbReference type="EMBL" id="CP035544">
    <property type="protein sequence ID" value="QBA63886.1"/>
    <property type="molecule type" value="Genomic_DNA"/>
</dbReference>
<dbReference type="OrthoDB" id="1451724at2"/>